<gene>
    <name evidence="1" type="ORF">GCM10017771_04280</name>
</gene>
<reference evidence="1" key="2">
    <citation type="submission" date="2020-09" db="EMBL/GenBank/DDBJ databases">
        <authorList>
            <person name="Sun Q."/>
            <person name="Zhou Y."/>
        </authorList>
    </citation>
    <scope>NUCLEOTIDE SEQUENCE</scope>
    <source>
        <strain evidence="1">CGMCC 4.7403</strain>
    </source>
</reference>
<protein>
    <submittedName>
        <fullName evidence="1">Uncharacterized protein</fullName>
    </submittedName>
</protein>
<keyword evidence="2" id="KW-1185">Reference proteome</keyword>
<accession>A0A919GCX5</accession>
<sequence>MSEPTPADYRKLLIEALGSAPDANTTGPGLRTLFTPSSHRLALDPDVTVVRGARGTGKTFWAKALVDERLREIAAASYMMPRLRRTRVTTAFGLESEEPGEPPFPYKRTREKLVEDGAAPDELWAAIVLMALNVPEIRRIEGWTDRVRWTRDNPEAYDAAIAAADRESRERGETRVLLFDALEHLHGVREQTDRLLSGLFRLALELRLTTGTLRAKIFVRPDMYENTPKMFPDASKLGANATDLEWSRENLYGLLFHQLGNHTTPEAEKFRAATGTWRQEDGRHVAPVDVIADRKRQEEVFVTLAGPFMGTDRRKGHTYTWVPNHLQDGKGRVSPRTWLKALCKAAVLTGERHAGHPVPLHYDAIRESLSSAADSRVAELQDDIGWAALAVEQLENTQVPLQASAVHYAWHQGSLVSKVREQLKDERSGSGPRDLENPVALLEELIELGVMTRRSGEAIDLPDIYRLAFDISRKGGVPRMPVN</sequence>
<name>A0A919GCX5_9ACTN</name>
<comment type="caution">
    <text evidence="1">The sequence shown here is derived from an EMBL/GenBank/DDBJ whole genome shotgun (WGS) entry which is preliminary data.</text>
</comment>
<organism evidence="1 2">
    <name type="scientific">Streptomyces capitiformicae</name>
    <dbReference type="NCBI Taxonomy" id="2014920"/>
    <lineage>
        <taxon>Bacteria</taxon>
        <taxon>Bacillati</taxon>
        <taxon>Actinomycetota</taxon>
        <taxon>Actinomycetes</taxon>
        <taxon>Kitasatosporales</taxon>
        <taxon>Streptomycetaceae</taxon>
        <taxon>Streptomyces</taxon>
    </lineage>
</organism>
<evidence type="ECO:0000313" key="2">
    <source>
        <dbReference type="Proteomes" id="UP000603227"/>
    </source>
</evidence>
<dbReference type="AlphaFoldDB" id="A0A919GCX5"/>
<dbReference type="EMBL" id="BNAT01000001">
    <property type="protein sequence ID" value="GHH81705.1"/>
    <property type="molecule type" value="Genomic_DNA"/>
</dbReference>
<proteinExistence type="predicted"/>
<dbReference type="RefSeq" id="WP_189780609.1">
    <property type="nucleotide sequence ID" value="NZ_BNAT01000001.1"/>
</dbReference>
<evidence type="ECO:0000313" key="1">
    <source>
        <dbReference type="EMBL" id="GHH81705.1"/>
    </source>
</evidence>
<reference evidence="1" key="1">
    <citation type="journal article" date="2014" name="Int. J. Syst. Evol. Microbiol.">
        <title>Complete genome sequence of Corynebacterium casei LMG S-19264T (=DSM 44701T), isolated from a smear-ripened cheese.</title>
        <authorList>
            <consortium name="US DOE Joint Genome Institute (JGI-PGF)"/>
            <person name="Walter F."/>
            <person name="Albersmeier A."/>
            <person name="Kalinowski J."/>
            <person name="Ruckert C."/>
        </authorList>
    </citation>
    <scope>NUCLEOTIDE SEQUENCE</scope>
    <source>
        <strain evidence="1">CGMCC 4.7403</strain>
    </source>
</reference>
<dbReference type="Proteomes" id="UP000603227">
    <property type="component" value="Unassembled WGS sequence"/>
</dbReference>